<name>A0A9W9QAN7_PENBR</name>
<comment type="caution">
    <text evidence="1">The sequence shown here is derived from an EMBL/GenBank/DDBJ whole genome shotgun (WGS) entry which is preliminary data.</text>
</comment>
<evidence type="ECO:0000313" key="1">
    <source>
        <dbReference type="EMBL" id="KAJ5329920.1"/>
    </source>
</evidence>
<protein>
    <submittedName>
        <fullName evidence="1">Uncharacterized protein</fullName>
    </submittedName>
</protein>
<sequence>MDVVGYDLLLTICRTSQTYLVIRSYKTIEGRAVSYVVFKAEQRTSCPMSYMQAKWSYVGAQCNVDGG</sequence>
<dbReference type="AlphaFoldDB" id="A0A9W9QAN7"/>
<evidence type="ECO:0000313" key="2">
    <source>
        <dbReference type="Proteomes" id="UP001147695"/>
    </source>
</evidence>
<gene>
    <name evidence="1" type="ORF">N7452_010310</name>
</gene>
<proteinExistence type="predicted"/>
<reference evidence="1" key="1">
    <citation type="submission" date="2022-12" db="EMBL/GenBank/DDBJ databases">
        <authorList>
            <person name="Petersen C."/>
        </authorList>
    </citation>
    <scope>NUCLEOTIDE SEQUENCE</scope>
    <source>
        <strain evidence="1">IBT 35673</strain>
    </source>
</reference>
<dbReference type="Proteomes" id="UP001147695">
    <property type="component" value="Unassembled WGS sequence"/>
</dbReference>
<organism evidence="1 2">
    <name type="scientific">Penicillium brevicompactum</name>
    <dbReference type="NCBI Taxonomy" id="5074"/>
    <lineage>
        <taxon>Eukaryota</taxon>
        <taxon>Fungi</taxon>
        <taxon>Dikarya</taxon>
        <taxon>Ascomycota</taxon>
        <taxon>Pezizomycotina</taxon>
        <taxon>Eurotiomycetes</taxon>
        <taxon>Eurotiomycetidae</taxon>
        <taxon>Eurotiales</taxon>
        <taxon>Aspergillaceae</taxon>
        <taxon>Penicillium</taxon>
    </lineage>
</organism>
<dbReference type="EMBL" id="JAPZBQ010000005">
    <property type="protein sequence ID" value="KAJ5329920.1"/>
    <property type="molecule type" value="Genomic_DNA"/>
</dbReference>
<accession>A0A9W9QAN7</accession>
<reference evidence="1" key="2">
    <citation type="journal article" date="2023" name="IMA Fungus">
        <title>Comparative genomic study of the Penicillium genus elucidates a diverse pangenome and 15 lateral gene transfer events.</title>
        <authorList>
            <person name="Petersen C."/>
            <person name="Sorensen T."/>
            <person name="Nielsen M.R."/>
            <person name="Sondergaard T.E."/>
            <person name="Sorensen J.L."/>
            <person name="Fitzpatrick D.A."/>
            <person name="Frisvad J.C."/>
            <person name="Nielsen K.L."/>
        </authorList>
    </citation>
    <scope>NUCLEOTIDE SEQUENCE</scope>
    <source>
        <strain evidence="1">IBT 35673</strain>
    </source>
</reference>